<feature type="transmembrane region" description="Helical" evidence="9">
    <location>
        <begin position="617"/>
        <end position="634"/>
    </location>
</feature>
<evidence type="ECO:0000259" key="10">
    <source>
        <dbReference type="Pfam" id="PF00924"/>
    </source>
</evidence>
<feature type="transmembrane region" description="Helical" evidence="9">
    <location>
        <begin position="371"/>
        <end position="388"/>
    </location>
</feature>
<comment type="caution">
    <text evidence="13">The sequence shown here is derived from an EMBL/GenBank/DDBJ whole genome shotgun (WGS) entry which is preliminary data.</text>
</comment>
<accession>A0ABM8WF72</accession>
<name>A0ABM8WF72_9BURK</name>
<dbReference type="SUPFAM" id="SSF82861">
    <property type="entry name" value="Mechanosensitive channel protein MscS (YggB), transmembrane region"/>
    <property type="match status" value="1"/>
</dbReference>
<feature type="transmembrane region" description="Helical" evidence="9">
    <location>
        <begin position="327"/>
        <end position="351"/>
    </location>
</feature>
<feature type="transmembrane region" description="Helical" evidence="9">
    <location>
        <begin position="478"/>
        <end position="502"/>
    </location>
</feature>
<dbReference type="Pfam" id="PF00924">
    <property type="entry name" value="MS_channel_2nd"/>
    <property type="match status" value="1"/>
</dbReference>
<feature type="domain" description="DUF3772" evidence="11">
    <location>
        <begin position="209"/>
        <end position="270"/>
    </location>
</feature>
<dbReference type="SUPFAM" id="SSF50182">
    <property type="entry name" value="Sm-like ribonucleoproteins"/>
    <property type="match status" value="1"/>
</dbReference>
<evidence type="ECO:0000256" key="1">
    <source>
        <dbReference type="ARBA" id="ARBA00004651"/>
    </source>
</evidence>
<dbReference type="InterPro" id="IPR011014">
    <property type="entry name" value="MscS_channel_TM-2"/>
</dbReference>
<evidence type="ECO:0000256" key="4">
    <source>
        <dbReference type="ARBA" id="ARBA00022692"/>
    </source>
</evidence>
<feature type="domain" description="Mechanosensitive ion channel MscS C-terminal" evidence="12">
    <location>
        <begin position="776"/>
        <end position="857"/>
    </location>
</feature>
<feature type="transmembrane region" description="Helical" evidence="9">
    <location>
        <begin position="286"/>
        <end position="306"/>
    </location>
</feature>
<dbReference type="InterPro" id="IPR006685">
    <property type="entry name" value="MscS_channel_2nd"/>
</dbReference>
<dbReference type="Pfam" id="PF21082">
    <property type="entry name" value="MS_channel_3rd"/>
    <property type="match status" value="1"/>
</dbReference>
<gene>
    <name evidence="13" type="ORF">LMG21510_00259</name>
</gene>
<dbReference type="Gene3D" id="3.30.70.100">
    <property type="match status" value="1"/>
</dbReference>
<dbReference type="SUPFAM" id="SSF82689">
    <property type="entry name" value="Mechanosensitive channel protein MscS (YggB), C-terminal domain"/>
    <property type="match status" value="1"/>
</dbReference>
<proteinExistence type="inferred from homology"/>
<feature type="transmembrane region" description="Helical" evidence="9">
    <location>
        <begin position="71"/>
        <end position="92"/>
    </location>
</feature>
<keyword evidence="4 9" id="KW-0812">Transmembrane</keyword>
<evidence type="ECO:0000256" key="8">
    <source>
        <dbReference type="SAM" id="MobiDB-lite"/>
    </source>
</evidence>
<dbReference type="InterPro" id="IPR011066">
    <property type="entry name" value="MscS_channel_C_sf"/>
</dbReference>
<dbReference type="Gene3D" id="2.30.30.60">
    <property type="match status" value="1"/>
</dbReference>
<dbReference type="InterPro" id="IPR052702">
    <property type="entry name" value="MscS-like_channel"/>
</dbReference>
<dbReference type="InterPro" id="IPR023408">
    <property type="entry name" value="MscS_beta-dom_sf"/>
</dbReference>
<evidence type="ECO:0000259" key="12">
    <source>
        <dbReference type="Pfam" id="PF21082"/>
    </source>
</evidence>
<dbReference type="PANTHER" id="PTHR30347:SF9">
    <property type="entry name" value="MINICONDUCTANCE MECHANOSENSITIVE CHANNEL MSCM"/>
    <property type="match status" value="1"/>
</dbReference>
<keyword evidence="5 9" id="KW-1133">Transmembrane helix</keyword>
<feature type="transmembrane region" description="Helical" evidence="9">
    <location>
        <begin position="438"/>
        <end position="457"/>
    </location>
</feature>
<comment type="similarity">
    <text evidence="2">Belongs to the MscS (TC 1.A.23) family.</text>
</comment>
<dbReference type="PANTHER" id="PTHR30347">
    <property type="entry name" value="POTASSIUM CHANNEL RELATED"/>
    <property type="match status" value="1"/>
</dbReference>
<evidence type="ECO:0000256" key="5">
    <source>
        <dbReference type="ARBA" id="ARBA00022989"/>
    </source>
</evidence>
<keyword evidence="14" id="KW-1185">Reference proteome</keyword>
<feature type="domain" description="Mechanosensitive ion channel MscS" evidence="10">
    <location>
        <begin position="701"/>
        <end position="766"/>
    </location>
</feature>
<reference evidence="13 14" key="1">
    <citation type="submission" date="2021-08" db="EMBL/GenBank/DDBJ databases">
        <authorList>
            <person name="Peeters C."/>
        </authorList>
    </citation>
    <scope>NUCLEOTIDE SEQUENCE [LARGE SCALE GENOMIC DNA]</scope>
    <source>
        <strain evidence="13 14">LMG 21510</strain>
    </source>
</reference>
<evidence type="ECO:0000313" key="14">
    <source>
        <dbReference type="Proteomes" id="UP000721236"/>
    </source>
</evidence>
<dbReference type="InterPro" id="IPR010920">
    <property type="entry name" value="LSM_dom_sf"/>
</dbReference>
<feature type="transmembrane region" description="Helical" evidence="9">
    <location>
        <begin position="654"/>
        <end position="677"/>
    </location>
</feature>
<evidence type="ECO:0000256" key="2">
    <source>
        <dbReference type="ARBA" id="ARBA00008017"/>
    </source>
</evidence>
<feature type="coiled-coil region" evidence="7">
    <location>
        <begin position="195"/>
        <end position="232"/>
    </location>
</feature>
<evidence type="ECO:0000256" key="9">
    <source>
        <dbReference type="SAM" id="Phobius"/>
    </source>
</evidence>
<keyword evidence="3" id="KW-1003">Cell membrane</keyword>
<feature type="compositionally biased region" description="Basic residues" evidence="8">
    <location>
        <begin position="49"/>
        <end position="59"/>
    </location>
</feature>
<feature type="region of interest" description="Disordered" evidence="8">
    <location>
        <begin position="36"/>
        <end position="59"/>
    </location>
</feature>
<feature type="transmembrane region" description="Helical" evidence="9">
    <location>
        <begin position="683"/>
        <end position="702"/>
    </location>
</feature>
<feature type="transmembrane region" description="Helical" evidence="9">
    <location>
        <begin position="508"/>
        <end position="526"/>
    </location>
</feature>
<evidence type="ECO:0000256" key="6">
    <source>
        <dbReference type="ARBA" id="ARBA00023136"/>
    </source>
</evidence>
<keyword evidence="7" id="KW-0175">Coiled coil</keyword>
<evidence type="ECO:0000256" key="7">
    <source>
        <dbReference type="SAM" id="Coils"/>
    </source>
</evidence>
<dbReference type="InterPro" id="IPR049278">
    <property type="entry name" value="MS_channel_C"/>
</dbReference>
<sequence>MPLAADPSPKRMATCHAYPFLFFIGAPPPDIASTAQRASLTGRGGNRQAPHRRRGRHANRMSFAMRKLSRLALSFALVVLLHVAPAAVPGALANEGASAAEAAQAPPLSHADTMAELKRLQTEQDRIKQQASRGNNNTRFDELDDALQQLDADVDKLATALTPQRTQLQEQLDVLGPPPAPGTSPPEAAAVARQRADLNARRTQLDAALKQAAESKESIANLNDQLGKLRRAQMKNQLALRSESILNPHFWGPLFRPSAEDRERIAGFKREVAPMLAQAWQPEQRAGTVLLLVLALAIWTLGRRLIERGLAWLCLTRLPETRLRRSALALATALTTVATTALAVQFVFAAFTRQYELSPELQALITELSKLMLTSALIAGLGRALLCTRHPTWRLPALADPVALAMKPFPALLAGLLLVAGTLEQLNRTIDTSIQFTLLGRGLVSLVVVVTIGAALLRANRVRTALAAAGEPAEARATLAGMIHAGVTITIVVSMGALLAGYISFARFLTYELVWFDIVLCSLYLLTQLTRDVCESVFSSQHASGRLIKQLFGVGDSHLAQASTLLSGLGASVLLLVAVIALLTGGFGTTPSELLDSLLTVLGGEKLRSLNIMPDRIMNALVALVVGIWLLRSLRRWLDTELLPKMVLEPGLRASLITLFSNVGYVVLVLLILSLLGVKWENLAWIVSALSVGIGFGLQEIVKNFVSGLILLTERPVKVGDMVSIAGVEGDIRRINVRATEIQLGDRSTVIVPNSQLISQNLRNVTMSNSTQGVATLQLTFPLNTDPEQVRDLLLEAYRENETILDIPAPSVTFSQLAPNGITLSVTGYVASPRIAAGAKSDLLFEILKRLRAADISLSTPQTLRVENMAALGIA</sequence>
<dbReference type="Pfam" id="PF12607">
    <property type="entry name" value="DUF3772"/>
    <property type="match status" value="1"/>
</dbReference>
<evidence type="ECO:0000256" key="3">
    <source>
        <dbReference type="ARBA" id="ARBA00022475"/>
    </source>
</evidence>
<dbReference type="InterPro" id="IPR022249">
    <property type="entry name" value="DUF3772"/>
</dbReference>
<comment type="subcellular location">
    <subcellularLocation>
        <location evidence="1">Cell membrane</location>
        <topology evidence="1">Multi-pass membrane protein</topology>
    </subcellularLocation>
</comment>
<dbReference type="Gene3D" id="1.10.287.1260">
    <property type="match status" value="1"/>
</dbReference>
<dbReference type="Proteomes" id="UP000721236">
    <property type="component" value="Unassembled WGS sequence"/>
</dbReference>
<protein>
    <submittedName>
        <fullName evidence="13">Uncharacterized protein</fullName>
    </submittedName>
</protein>
<evidence type="ECO:0000313" key="13">
    <source>
        <dbReference type="EMBL" id="CAG9165989.1"/>
    </source>
</evidence>
<evidence type="ECO:0000259" key="11">
    <source>
        <dbReference type="Pfam" id="PF12607"/>
    </source>
</evidence>
<feature type="coiled-coil region" evidence="7">
    <location>
        <begin position="110"/>
        <end position="160"/>
    </location>
</feature>
<keyword evidence="6 9" id="KW-0472">Membrane</keyword>
<dbReference type="EMBL" id="CAJZAH010000001">
    <property type="protein sequence ID" value="CAG9165989.1"/>
    <property type="molecule type" value="Genomic_DNA"/>
</dbReference>
<feature type="transmembrane region" description="Helical" evidence="9">
    <location>
        <begin position="565"/>
        <end position="587"/>
    </location>
</feature>
<organism evidence="13 14">
    <name type="scientific">Cupriavidus respiraculi</name>
    <dbReference type="NCBI Taxonomy" id="195930"/>
    <lineage>
        <taxon>Bacteria</taxon>
        <taxon>Pseudomonadati</taxon>
        <taxon>Pseudomonadota</taxon>
        <taxon>Betaproteobacteria</taxon>
        <taxon>Burkholderiales</taxon>
        <taxon>Burkholderiaceae</taxon>
        <taxon>Cupriavidus</taxon>
    </lineage>
</organism>